<protein>
    <submittedName>
        <fullName evidence="1">Uncharacterized protein</fullName>
    </submittedName>
</protein>
<sequence length="37" mass="4040">MKFTDFSSIEKLVGMALEEDLKNGDPSSNIAFSDSDT</sequence>
<dbReference type="AlphaFoldDB" id="A0A383A9N3"/>
<dbReference type="EMBL" id="UINC01190270">
    <property type="protein sequence ID" value="SVE04344.1"/>
    <property type="molecule type" value="Genomic_DNA"/>
</dbReference>
<reference evidence="1" key="1">
    <citation type="submission" date="2018-05" db="EMBL/GenBank/DDBJ databases">
        <authorList>
            <person name="Lanie J.A."/>
            <person name="Ng W.-L."/>
            <person name="Kazmierczak K.M."/>
            <person name="Andrzejewski T.M."/>
            <person name="Davidsen T.M."/>
            <person name="Wayne K.J."/>
            <person name="Tettelin H."/>
            <person name="Glass J.I."/>
            <person name="Rusch D."/>
            <person name="Podicherti R."/>
            <person name="Tsui H.-C.T."/>
            <person name="Winkler M.E."/>
        </authorList>
    </citation>
    <scope>NUCLEOTIDE SEQUENCE</scope>
</reference>
<feature type="non-terminal residue" evidence="1">
    <location>
        <position position="37"/>
    </location>
</feature>
<proteinExistence type="predicted"/>
<evidence type="ECO:0000313" key="1">
    <source>
        <dbReference type="EMBL" id="SVE04344.1"/>
    </source>
</evidence>
<name>A0A383A9N3_9ZZZZ</name>
<organism evidence="1">
    <name type="scientific">marine metagenome</name>
    <dbReference type="NCBI Taxonomy" id="408172"/>
    <lineage>
        <taxon>unclassified sequences</taxon>
        <taxon>metagenomes</taxon>
        <taxon>ecological metagenomes</taxon>
    </lineage>
</organism>
<accession>A0A383A9N3</accession>
<gene>
    <name evidence="1" type="ORF">METZ01_LOCUS457198</name>
</gene>